<evidence type="ECO:0000256" key="6">
    <source>
        <dbReference type="RuleBase" id="RU365089"/>
    </source>
</evidence>
<comment type="similarity">
    <text evidence="2 6">Belongs to the transposase mutator family.</text>
</comment>
<evidence type="ECO:0000256" key="2">
    <source>
        <dbReference type="ARBA" id="ARBA00010961"/>
    </source>
</evidence>
<dbReference type="EMBL" id="BAAARJ010000010">
    <property type="protein sequence ID" value="GAA2618287.1"/>
    <property type="molecule type" value="Genomic_DNA"/>
</dbReference>
<evidence type="ECO:0000313" key="8">
    <source>
        <dbReference type="EMBL" id="GAA2618287.1"/>
    </source>
</evidence>
<feature type="compositionally biased region" description="Low complexity" evidence="7">
    <location>
        <begin position="161"/>
        <end position="173"/>
    </location>
</feature>
<keyword evidence="6" id="KW-0814">Transposable element</keyword>
<dbReference type="PANTHER" id="PTHR33217:SF8">
    <property type="entry name" value="MUTATOR FAMILY TRANSPOSASE"/>
    <property type="match status" value="1"/>
</dbReference>
<evidence type="ECO:0000256" key="7">
    <source>
        <dbReference type="SAM" id="MobiDB-lite"/>
    </source>
</evidence>
<dbReference type="Proteomes" id="UP001501447">
    <property type="component" value="Unassembled WGS sequence"/>
</dbReference>
<keyword evidence="3 6" id="KW-0815">Transposition</keyword>
<feature type="region of interest" description="Disordered" evidence="7">
    <location>
        <begin position="101"/>
        <end position="212"/>
    </location>
</feature>
<organism evidence="8 9">
    <name type="scientific">Streptomyces axinellae</name>
    <dbReference type="NCBI Taxonomy" id="552788"/>
    <lineage>
        <taxon>Bacteria</taxon>
        <taxon>Bacillati</taxon>
        <taxon>Actinomycetota</taxon>
        <taxon>Actinomycetes</taxon>
        <taxon>Kitasatosporales</taxon>
        <taxon>Streptomycetaceae</taxon>
        <taxon>Streptomyces</taxon>
    </lineage>
</organism>
<sequence>MALAVTTEGRREILGLWADDGGEGAEHRPHLLTEIKNRGLNNVLMLVCDGLKGLPEGGGPRSRPPRQPPYALMRQHAQDEPPRLSTLRPGIPEALERVVTEPPAKDPDDRPDGHALVSALDGMGPDSAAAGRPRRRPGRRHGETRGRRSRGSPEPPRRPLTRVLPTRRLPGPLRRVRWARSYTPEAAHGARGPGAAGHSREQAGQAVGLDSG</sequence>
<comment type="function">
    <text evidence="1 6">Required for the transposition of the insertion element.</text>
</comment>
<evidence type="ECO:0000313" key="9">
    <source>
        <dbReference type="Proteomes" id="UP001501447"/>
    </source>
</evidence>
<reference evidence="9" key="1">
    <citation type="journal article" date="2019" name="Int. J. Syst. Evol. Microbiol.">
        <title>The Global Catalogue of Microorganisms (GCM) 10K type strain sequencing project: providing services to taxonomists for standard genome sequencing and annotation.</title>
        <authorList>
            <consortium name="The Broad Institute Genomics Platform"/>
            <consortium name="The Broad Institute Genome Sequencing Center for Infectious Disease"/>
            <person name="Wu L."/>
            <person name="Ma J."/>
        </authorList>
    </citation>
    <scope>NUCLEOTIDE SEQUENCE [LARGE SCALE GENOMIC DNA]</scope>
    <source>
        <strain evidence="9">JCM 16373</strain>
    </source>
</reference>
<protein>
    <recommendedName>
        <fullName evidence="6">Mutator family transposase</fullName>
    </recommendedName>
</protein>
<dbReference type="PANTHER" id="PTHR33217">
    <property type="entry name" value="TRANSPOSASE FOR INSERTION SEQUENCE ELEMENT IS1081"/>
    <property type="match status" value="1"/>
</dbReference>
<proteinExistence type="inferred from homology"/>
<evidence type="ECO:0000256" key="4">
    <source>
        <dbReference type="ARBA" id="ARBA00023125"/>
    </source>
</evidence>
<feature type="compositionally biased region" description="Basic and acidic residues" evidence="7">
    <location>
        <begin position="101"/>
        <end position="113"/>
    </location>
</feature>
<dbReference type="InterPro" id="IPR001207">
    <property type="entry name" value="Transposase_mutator"/>
</dbReference>
<evidence type="ECO:0000256" key="1">
    <source>
        <dbReference type="ARBA" id="ARBA00002190"/>
    </source>
</evidence>
<evidence type="ECO:0000256" key="5">
    <source>
        <dbReference type="ARBA" id="ARBA00023172"/>
    </source>
</evidence>
<gene>
    <name evidence="8" type="ORF">GCM10009863_35360</name>
</gene>
<evidence type="ECO:0000256" key="3">
    <source>
        <dbReference type="ARBA" id="ARBA00022578"/>
    </source>
</evidence>
<keyword evidence="9" id="KW-1185">Reference proteome</keyword>
<comment type="caution">
    <text evidence="8">The sequence shown here is derived from an EMBL/GenBank/DDBJ whole genome shotgun (WGS) entry which is preliminary data.</text>
</comment>
<keyword evidence="5 6" id="KW-0233">DNA recombination</keyword>
<accession>A0ABP6CJ30</accession>
<keyword evidence="4 6" id="KW-0238">DNA-binding</keyword>
<dbReference type="Pfam" id="PF00872">
    <property type="entry name" value="Transposase_mut"/>
    <property type="match status" value="1"/>
</dbReference>
<name>A0ABP6CJ30_9ACTN</name>